<protein>
    <submittedName>
        <fullName evidence="6">Probable oxidoreductase PXDNL</fullName>
    </submittedName>
</protein>
<dbReference type="SUPFAM" id="SSF52058">
    <property type="entry name" value="L domain-like"/>
    <property type="match status" value="1"/>
</dbReference>
<dbReference type="Gene3D" id="3.80.10.10">
    <property type="entry name" value="Ribonuclease Inhibitor"/>
    <property type="match status" value="1"/>
</dbReference>
<dbReference type="GeneID" id="139085064"/>
<dbReference type="SMART" id="SM00369">
    <property type="entry name" value="LRR_TYP"/>
    <property type="match status" value="3"/>
</dbReference>
<gene>
    <name evidence="6" type="primary">LOC139085064</name>
</gene>
<keyword evidence="1" id="KW-0433">Leucine-rich repeat</keyword>
<evidence type="ECO:0000256" key="2">
    <source>
        <dbReference type="ARBA" id="ARBA00022729"/>
    </source>
</evidence>
<keyword evidence="3" id="KW-0677">Repeat</keyword>
<keyword evidence="2 4" id="KW-0732">Signal</keyword>
<organism evidence="5 6">
    <name type="scientific">Equus przewalskii</name>
    <name type="common">Przewalski's horse</name>
    <name type="synonym">Equus caballus przewalskii</name>
    <dbReference type="NCBI Taxonomy" id="9798"/>
    <lineage>
        <taxon>Eukaryota</taxon>
        <taxon>Metazoa</taxon>
        <taxon>Chordata</taxon>
        <taxon>Craniata</taxon>
        <taxon>Vertebrata</taxon>
        <taxon>Euteleostomi</taxon>
        <taxon>Mammalia</taxon>
        <taxon>Eutheria</taxon>
        <taxon>Laurasiatheria</taxon>
        <taxon>Perissodactyla</taxon>
        <taxon>Equidae</taxon>
        <taxon>Equus</taxon>
    </lineage>
</organism>
<proteinExistence type="predicted"/>
<feature type="signal peptide" evidence="4">
    <location>
        <begin position="1"/>
        <end position="23"/>
    </location>
</feature>
<dbReference type="InterPro" id="IPR032675">
    <property type="entry name" value="LRR_dom_sf"/>
</dbReference>
<feature type="chain" id="PRO_5046926285" evidence="4">
    <location>
        <begin position="24"/>
        <end position="125"/>
    </location>
</feature>
<dbReference type="RefSeq" id="XP_070486719.1">
    <property type="nucleotide sequence ID" value="XM_070630618.1"/>
</dbReference>
<evidence type="ECO:0000313" key="6">
    <source>
        <dbReference type="RefSeq" id="XP_070486719.1"/>
    </source>
</evidence>
<dbReference type="InterPro" id="IPR001611">
    <property type="entry name" value="Leu-rich_rpt"/>
</dbReference>
<accession>A0ABM4QBA4</accession>
<dbReference type="InterPro" id="IPR050541">
    <property type="entry name" value="LRR_TM_domain-containing"/>
</dbReference>
<evidence type="ECO:0000256" key="1">
    <source>
        <dbReference type="ARBA" id="ARBA00022614"/>
    </source>
</evidence>
<dbReference type="Pfam" id="PF13855">
    <property type="entry name" value="LRR_8"/>
    <property type="match status" value="1"/>
</dbReference>
<evidence type="ECO:0000313" key="5">
    <source>
        <dbReference type="Proteomes" id="UP001652662"/>
    </source>
</evidence>
<evidence type="ECO:0000256" key="4">
    <source>
        <dbReference type="SAM" id="SignalP"/>
    </source>
</evidence>
<keyword evidence="5" id="KW-1185">Reference proteome</keyword>
<dbReference type="InterPro" id="IPR003591">
    <property type="entry name" value="Leu-rich_rpt_typical-subtyp"/>
</dbReference>
<reference evidence="6" key="1">
    <citation type="submission" date="2025-08" db="UniProtKB">
        <authorList>
            <consortium name="RefSeq"/>
        </authorList>
    </citation>
    <scope>IDENTIFICATION</scope>
    <source>
        <tissue evidence="6">Blood</tissue>
    </source>
</reference>
<evidence type="ECO:0000256" key="3">
    <source>
        <dbReference type="ARBA" id="ARBA00022737"/>
    </source>
</evidence>
<dbReference type="PANTHER" id="PTHR24369:SF210">
    <property type="entry name" value="CHAOPTIN-RELATED"/>
    <property type="match status" value="1"/>
</dbReference>
<dbReference type="Proteomes" id="UP001652662">
    <property type="component" value="Chromosome 8"/>
</dbReference>
<sequence>MEPRLLCWTTCFLLAVWCLPVLPCPRRCLCLQSTVRCMHLMLDQVPQVPQQTAVLDLRFNRIREIPESAFKELKNLNTLYLYKNDIRALDKQTFKGLISLEQLYIHFNRIEILQPESFGDLGKLE</sequence>
<dbReference type="PANTHER" id="PTHR24369">
    <property type="entry name" value="ANTIGEN BSP, PUTATIVE-RELATED"/>
    <property type="match status" value="1"/>
</dbReference>
<name>A0ABM4QBA4_EQUPR</name>